<organism evidence="1 2">
    <name type="scientific">Trifolium pratense</name>
    <name type="common">Red clover</name>
    <dbReference type="NCBI Taxonomy" id="57577"/>
    <lineage>
        <taxon>Eukaryota</taxon>
        <taxon>Viridiplantae</taxon>
        <taxon>Streptophyta</taxon>
        <taxon>Embryophyta</taxon>
        <taxon>Tracheophyta</taxon>
        <taxon>Spermatophyta</taxon>
        <taxon>Magnoliopsida</taxon>
        <taxon>eudicotyledons</taxon>
        <taxon>Gunneridae</taxon>
        <taxon>Pentapetalae</taxon>
        <taxon>rosids</taxon>
        <taxon>fabids</taxon>
        <taxon>Fabales</taxon>
        <taxon>Fabaceae</taxon>
        <taxon>Papilionoideae</taxon>
        <taxon>50 kb inversion clade</taxon>
        <taxon>NPAAA clade</taxon>
        <taxon>Hologalegina</taxon>
        <taxon>IRL clade</taxon>
        <taxon>Trifolieae</taxon>
        <taxon>Trifolium</taxon>
    </lineage>
</organism>
<protein>
    <submittedName>
        <fullName evidence="1">Uncharacterized protein</fullName>
    </submittedName>
</protein>
<sequence length="190" mass="20518">MSSSNTSSFHLPPPPPSLESNNPTKNMYDSYSNSSSSTGTKKFGSHAPAIRKAMKMLEAQFGHPDISLASSSSSSINKNIGVDGVATEGVDAGNGNKSKRKPKTKTFNHGRIRSLPHPKYGPYTCSKCFEVLPTSQKFANHVTSHYKAQIKSNVQCDQSDLAHINDEAHNQIALAPPLSGFKLKIESTDN</sequence>
<dbReference type="EMBL" id="CASHSV030000109">
    <property type="protein sequence ID" value="CAJ2647775.1"/>
    <property type="molecule type" value="Genomic_DNA"/>
</dbReference>
<evidence type="ECO:0000313" key="1">
    <source>
        <dbReference type="EMBL" id="CAJ2647775.1"/>
    </source>
</evidence>
<evidence type="ECO:0000313" key="2">
    <source>
        <dbReference type="Proteomes" id="UP001177021"/>
    </source>
</evidence>
<name>A0ACB0JRQ0_TRIPR</name>
<dbReference type="Proteomes" id="UP001177021">
    <property type="component" value="Unassembled WGS sequence"/>
</dbReference>
<gene>
    <name evidence="1" type="ORF">MILVUS5_LOCUS16231</name>
</gene>
<keyword evidence="2" id="KW-1185">Reference proteome</keyword>
<comment type="caution">
    <text evidence="1">The sequence shown here is derived from an EMBL/GenBank/DDBJ whole genome shotgun (WGS) entry which is preliminary data.</text>
</comment>
<accession>A0ACB0JRQ0</accession>
<reference evidence="1" key="1">
    <citation type="submission" date="2023-10" db="EMBL/GenBank/DDBJ databases">
        <authorList>
            <person name="Rodriguez Cubillos JULIANA M."/>
            <person name="De Vega J."/>
        </authorList>
    </citation>
    <scope>NUCLEOTIDE SEQUENCE</scope>
</reference>
<proteinExistence type="predicted"/>